<dbReference type="GO" id="GO:0003677">
    <property type="term" value="F:DNA binding"/>
    <property type="evidence" value="ECO:0007669"/>
    <property type="project" value="InterPro"/>
</dbReference>
<reference evidence="1" key="1">
    <citation type="submission" date="2022-08" db="EMBL/GenBank/DDBJ databases">
        <title>Genomic Encyclopedia of Type Strains, Phase V (KMG-V): Genome sequencing to study the core and pangenomes of soil and plant-associated prokaryotes.</title>
        <authorList>
            <person name="Whitman W."/>
        </authorList>
    </citation>
    <scope>NUCLEOTIDE SEQUENCE</scope>
    <source>
        <strain evidence="1">SP3012</strain>
    </source>
</reference>
<comment type="caution">
    <text evidence="1">The sequence shown here is derived from an EMBL/GenBank/DDBJ whole genome shotgun (WGS) entry which is preliminary data.</text>
</comment>
<dbReference type="RefSeq" id="WP_251954755.1">
    <property type="nucleotide sequence ID" value="NZ_CALTSQ010000042.1"/>
</dbReference>
<dbReference type="InterPro" id="IPR036390">
    <property type="entry name" value="WH_DNA-bd_sf"/>
</dbReference>
<organism evidence="1 2">
    <name type="scientific">Salinibacter ruber</name>
    <dbReference type="NCBI Taxonomy" id="146919"/>
    <lineage>
        <taxon>Bacteria</taxon>
        <taxon>Pseudomonadati</taxon>
        <taxon>Rhodothermota</taxon>
        <taxon>Rhodothermia</taxon>
        <taxon>Rhodothermales</taxon>
        <taxon>Salinibacteraceae</taxon>
        <taxon>Salinibacter</taxon>
    </lineage>
</organism>
<evidence type="ECO:0008006" key="3">
    <source>
        <dbReference type="Google" id="ProtNLM"/>
    </source>
</evidence>
<dbReference type="SUPFAM" id="SSF46785">
    <property type="entry name" value="Winged helix' DNA-binding domain"/>
    <property type="match status" value="1"/>
</dbReference>
<dbReference type="AlphaFoldDB" id="A0A9X3A006"/>
<protein>
    <recommendedName>
        <fullName evidence="3">HTH marR-type domain-containing protein</fullName>
    </recommendedName>
</protein>
<evidence type="ECO:0000313" key="2">
    <source>
        <dbReference type="Proteomes" id="UP001155040"/>
    </source>
</evidence>
<dbReference type="Pfam" id="PF09952">
    <property type="entry name" value="AbiEi_2"/>
    <property type="match status" value="1"/>
</dbReference>
<name>A0A9X3A006_9BACT</name>
<dbReference type="InterPro" id="IPR036388">
    <property type="entry name" value="WH-like_DNA-bd_sf"/>
</dbReference>
<dbReference type="GO" id="GO:0006355">
    <property type="term" value="P:regulation of DNA-templated transcription"/>
    <property type="evidence" value="ECO:0007669"/>
    <property type="project" value="InterPro"/>
</dbReference>
<gene>
    <name evidence="1" type="ORF">GGQ01_002810</name>
</gene>
<accession>A0A9X3A006</accession>
<dbReference type="InterPro" id="IPR019238">
    <property type="entry name" value="AbiEi_2"/>
</dbReference>
<sequence>MKAPDEAEAESRVERLLQEWIEGRARVERLEEENSQMGEPRIWDFTVQLRDETLIGEYRRSGDISTISRAIEQLKEGLRQSSGDDRPLLIVPFMGEKGARRCQEEKISWIDLSGNAHLHTKSFLIHVEGKPNQFKQKGRPANPFAPKSSRISRFLLARPNQRFRQKEIANQAGVGRGWTSKVIRRLEEKKLVNRDEDGRVKVPDPSLLLDAWHEKYDFSKHRIMKGTVASKESVGLMKRLARAFESAGVEYAATGLAAAWLLTRFARFRIATFYLSRQLEEGLKRKIGLREDPKGANVWLVVPNDEGVFYENSTREDVRHVHPVQVYLDLKGHPERSEEAASSIKKEYLNWRKSDG</sequence>
<dbReference type="Gene3D" id="1.10.10.10">
    <property type="entry name" value="Winged helix-like DNA-binding domain superfamily/Winged helix DNA-binding domain"/>
    <property type="match status" value="1"/>
</dbReference>
<evidence type="ECO:0000313" key="1">
    <source>
        <dbReference type="EMBL" id="MCS4037723.1"/>
    </source>
</evidence>
<proteinExistence type="predicted"/>
<dbReference type="EMBL" id="JANUBF010000024">
    <property type="protein sequence ID" value="MCS4037723.1"/>
    <property type="molecule type" value="Genomic_DNA"/>
</dbReference>
<dbReference type="Proteomes" id="UP001155040">
    <property type="component" value="Unassembled WGS sequence"/>
</dbReference>